<name>A0A1C4EX30_9BACT</name>
<dbReference type="EMBL" id="FMAR01000010">
    <property type="protein sequence ID" value="SCC48259.1"/>
    <property type="molecule type" value="Genomic_DNA"/>
</dbReference>
<dbReference type="STRING" id="1335309.GA0116948_11089"/>
<reference evidence="1 2" key="1">
    <citation type="submission" date="2016-08" db="EMBL/GenBank/DDBJ databases">
        <authorList>
            <person name="Seilhamer J.J."/>
        </authorList>
    </citation>
    <scope>NUCLEOTIDE SEQUENCE [LARGE SCALE GENOMIC DNA]</scope>
    <source>
        <strain evidence="1 2">A37T2</strain>
    </source>
</reference>
<evidence type="ECO:0000313" key="2">
    <source>
        <dbReference type="Proteomes" id="UP000242818"/>
    </source>
</evidence>
<accession>A0A1C4EX30</accession>
<proteinExistence type="predicted"/>
<dbReference type="RefSeq" id="WP_240619219.1">
    <property type="nucleotide sequence ID" value="NZ_FMAR01000010.1"/>
</dbReference>
<sequence length="99" mass="11610">MENKEVIEPEILKQVAKILKVPVQAIKNFSEEAAVNIISNTFSDESVAYTEYYKYTINPFEKWVDAMDKNEQLFKELLKSEREKIELPEKLLNEKKGNK</sequence>
<protein>
    <submittedName>
        <fullName evidence="1">Uncharacterized protein</fullName>
    </submittedName>
</protein>
<gene>
    <name evidence="1" type="ORF">GA0116948_11089</name>
</gene>
<organism evidence="1 2">
    <name type="scientific">Chitinophaga costaii</name>
    <dbReference type="NCBI Taxonomy" id="1335309"/>
    <lineage>
        <taxon>Bacteria</taxon>
        <taxon>Pseudomonadati</taxon>
        <taxon>Bacteroidota</taxon>
        <taxon>Chitinophagia</taxon>
        <taxon>Chitinophagales</taxon>
        <taxon>Chitinophagaceae</taxon>
        <taxon>Chitinophaga</taxon>
    </lineage>
</organism>
<keyword evidence="2" id="KW-1185">Reference proteome</keyword>
<evidence type="ECO:0000313" key="1">
    <source>
        <dbReference type="EMBL" id="SCC48259.1"/>
    </source>
</evidence>
<dbReference type="AlphaFoldDB" id="A0A1C4EX30"/>
<dbReference type="Proteomes" id="UP000242818">
    <property type="component" value="Unassembled WGS sequence"/>
</dbReference>